<gene>
    <name evidence="2" type="ORF">Goari_010547</name>
</gene>
<evidence type="ECO:0000313" key="2">
    <source>
        <dbReference type="EMBL" id="MBA0693033.1"/>
    </source>
</evidence>
<proteinExistence type="predicted"/>
<dbReference type="InterPro" id="IPR002156">
    <property type="entry name" value="RNaseH_domain"/>
</dbReference>
<dbReference type="PANTHER" id="PTHR47074:SF61">
    <property type="entry name" value="RNASE H TYPE-1 DOMAIN-CONTAINING PROTEIN"/>
    <property type="match status" value="1"/>
</dbReference>
<keyword evidence="3" id="KW-1185">Reference proteome</keyword>
<organism evidence="2 3">
    <name type="scientific">Gossypium aridum</name>
    <name type="common">American cotton</name>
    <name type="synonym">Erioxylum aridum</name>
    <dbReference type="NCBI Taxonomy" id="34290"/>
    <lineage>
        <taxon>Eukaryota</taxon>
        <taxon>Viridiplantae</taxon>
        <taxon>Streptophyta</taxon>
        <taxon>Embryophyta</taxon>
        <taxon>Tracheophyta</taxon>
        <taxon>Spermatophyta</taxon>
        <taxon>Magnoliopsida</taxon>
        <taxon>eudicotyledons</taxon>
        <taxon>Gunneridae</taxon>
        <taxon>Pentapetalae</taxon>
        <taxon>rosids</taxon>
        <taxon>malvids</taxon>
        <taxon>Malvales</taxon>
        <taxon>Malvaceae</taxon>
        <taxon>Malvoideae</taxon>
        <taxon>Gossypium</taxon>
    </lineage>
</organism>
<dbReference type="EMBL" id="JABFAA010000009">
    <property type="protein sequence ID" value="MBA0693033.1"/>
    <property type="molecule type" value="Genomic_DNA"/>
</dbReference>
<dbReference type="InterPro" id="IPR036397">
    <property type="entry name" value="RNaseH_sf"/>
</dbReference>
<dbReference type="GO" id="GO:0003676">
    <property type="term" value="F:nucleic acid binding"/>
    <property type="evidence" value="ECO:0007669"/>
    <property type="project" value="InterPro"/>
</dbReference>
<dbReference type="CDD" id="cd06222">
    <property type="entry name" value="RNase_H_like"/>
    <property type="match status" value="1"/>
</dbReference>
<dbReference type="SUPFAM" id="SSF53098">
    <property type="entry name" value="Ribonuclease H-like"/>
    <property type="match status" value="1"/>
</dbReference>
<dbReference type="Gene3D" id="3.30.420.10">
    <property type="entry name" value="Ribonuclease H-like superfamily/Ribonuclease H"/>
    <property type="match status" value="1"/>
</dbReference>
<name>A0A7J8Y0E4_GOSAI</name>
<feature type="domain" description="RNase H type-1" evidence="1">
    <location>
        <begin position="7"/>
        <end position="92"/>
    </location>
</feature>
<dbReference type="InterPro" id="IPR052929">
    <property type="entry name" value="RNase_H-like_EbsB-rel"/>
</dbReference>
<dbReference type="GO" id="GO:0004523">
    <property type="term" value="F:RNA-DNA hybrid ribonuclease activity"/>
    <property type="evidence" value="ECO:0007669"/>
    <property type="project" value="InterPro"/>
</dbReference>
<comment type="caution">
    <text evidence="2">The sequence shown here is derived from an EMBL/GenBank/DDBJ whole genome shotgun (WGS) entry which is preliminary data.</text>
</comment>
<evidence type="ECO:0000313" key="3">
    <source>
        <dbReference type="Proteomes" id="UP000593577"/>
    </source>
</evidence>
<feature type="non-terminal residue" evidence="2">
    <location>
        <position position="140"/>
    </location>
</feature>
<protein>
    <recommendedName>
        <fullName evidence="1">RNase H type-1 domain-containing protein</fullName>
    </recommendedName>
</protein>
<evidence type="ECO:0000259" key="1">
    <source>
        <dbReference type="Pfam" id="PF13456"/>
    </source>
</evidence>
<dbReference type="InterPro" id="IPR044730">
    <property type="entry name" value="RNase_H-like_dom_plant"/>
</dbReference>
<dbReference type="Pfam" id="PF13456">
    <property type="entry name" value="RVT_3"/>
    <property type="match status" value="1"/>
</dbReference>
<accession>A0A7J8Y0E4</accession>
<dbReference type="PANTHER" id="PTHR47074">
    <property type="entry name" value="BNAC02G40300D PROTEIN"/>
    <property type="match status" value="1"/>
</dbReference>
<sequence>MSACTYPYKGVGNIFVAEAKACERALLFAIEIGFRKIILEGDSLSIIKKFKSEEDRLILRPISQSIQLLEGHLMEITYHFVPREANKAAHNLEMEGRWHQTPCFWVDDASDSVERWWMKTGLLGFDNVEKSFSLALKLEK</sequence>
<reference evidence="2 3" key="1">
    <citation type="journal article" date="2019" name="Genome Biol. Evol.">
        <title>Insights into the evolution of the New World diploid cottons (Gossypium, subgenus Houzingenia) based on genome sequencing.</title>
        <authorList>
            <person name="Grover C.E."/>
            <person name="Arick M.A. 2nd"/>
            <person name="Thrash A."/>
            <person name="Conover J.L."/>
            <person name="Sanders W.S."/>
            <person name="Peterson D.G."/>
            <person name="Frelichowski J.E."/>
            <person name="Scheffler J.A."/>
            <person name="Scheffler B.E."/>
            <person name="Wendel J.F."/>
        </authorList>
    </citation>
    <scope>NUCLEOTIDE SEQUENCE [LARGE SCALE GENOMIC DNA]</scope>
    <source>
        <strain evidence="2">185</strain>
        <tissue evidence="2">Leaf</tissue>
    </source>
</reference>
<dbReference type="Proteomes" id="UP000593577">
    <property type="component" value="Unassembled WGS sequence"/>
</dbReference>
<dbReference type="AlphaFoldDB" id="A0A7J8Y0E4"/>
<dbReference type="InterPro" id="IPR012337">
    <property type="entry name" value="RNaseH-like_sf"/>
</dbReference>